<name>A0ABV8DFH7_9BURK</name>
<accession>A0ABV8DFH7</accession>
<organism evidence="1 2">
    <name type="scientific">Acidovorax facilis</name>
    <dbReference type="NCBI Taxonomy" id="12917"/>
    <lineage>
        <taxon>Bacteria</taxon>
        <taxon>Pseudomonadati</taxon>
        <taxon>Pseudomonadota</taxon>
        <taxon>Betaproteobacteria</taxon>
        <taxon>Burkholderiales</taxon>
        <taxon>Comamonadaceae</taxon>
        <taxon>Acidovorax</taxon>
    </lineage>
</organism>
<dbReference type="RefSeq" id="WP_252635994.1">
    <property type="nucleotide sequence ID" value="NZ_JAMXAX010000266.1"/>
</dbReference>
<dbReference type="EMBL" id="JBHSAJ010000062">
    <property type="protein sequence ID" value="MFC3937145.1"/>
    <property type="molecule type" value="Genomic_DNA"/>
</dbReference>
<sequence length="342" mass="38893">MHNHTGPHALPGYGHRQRFERKAVTTVAVQKGGAVINGTRLMPLAFEQHDAASSSWRSLLLRWLSSFAALLLLAHGSASGVEIVRFPIAESAADQRMNYPRELLKLALSKARTEYRVTYPTVSMSQNRQIVELEAGRIIDVAPLPSSSDREARLLPIRIPLHKGLLGWRLGLVRKGDTPRVEQVKILADLMGVRIAQGQDWPDTQILMGNGLEVIKGSNYEGLFKMLETQRFDYFPRSVMEIRDEQAAHANTLEIEPHLALHYFYDSYFFVNKRNTKLAADITEGMEKAIADGSFDKLFDEHWGERVRKARLNERTVIELRNPLLTPETPSDRRELWYGVQR</sequence>
<dbReference type="Proteomes" id="UP001595693">
    <property type="component" value="Unassembled WGS sequence"/>
</dbReference>
<dbReference type="Gene3D" id="3.40.190.10">
    <property type="entry name" value="Periplasmic binding protein-like II"/>
    <property type="match status" value="1"/>
</dbReference>
<evidence type="ECO:0000313" key="1">
    <source>
        <dbReference type="EMBL" id="MFC3937145.1"/>
    </source>
</evidence>
<gene>
    <name evidence="1" type="ORF">ACFOW3_21205</name>
</gene>
<evidence type="ECO:0000313" key="2">
    <source>
        <dbReference type="Proteomes" id="UP001595693"/>
    </source>
</evidence>
<comment type="caution">
    <text evidence="1">The sequence shown here is derived from an EMBL/GenBank/DDBJ whole genome shotgun (WGS) entry which is preliminary data.</text>
</comment>
<reference evidence="2" key="1">
    <citation type="journal article" date="2019" name="Int. J. Syst. Evol. Microbiol.">
        <title>The Global Catalogue of Microorganisms (GCM) 10K type strain sequencing project: providing services to taxonomists for standard genome sequencing and annotation.</title>
        <authorList>
            <consortium name="The Broad Institute Genomics Platform"/>
            <consortium name="The Broad Institute Genome Sequencing Center for Infectious Disease"/>
            <person name="Wu L."/>
            <person name="Ma J."/>
        </authorList>
    </citation>
    <scope>NUCLEOTIDE SEQUENCE [LARGE SCALE GENOMIC DNA]</scope>
    <source>
        <strain evidence="2">CCUG 2113</strain>
    </source>
</reference>
<protein>
    <submittedName>
        <fullName evidence="1">Transporter substrate-binding domain-containing protein</fullName>
    </submittedName>
</protein>
<keyword evidence="2" id="KW-1185">Reference proteome</keyword>
<dbReference type="SUPFAM" id="SSF53850">
    <property type="entry name" value="Periplasmic binding protein-like II"/>
    <property type="match status" value="1"/>
</dbReference>
<proteinExistence type="predicted"/>